<name>A0A059Y1M3_9BACT</name>
<reference evidence="2" key="1">
    <citation type="submission" date="2014-02" db="EMBL/GenBank/DDBJ databases">
        <title>Complete genome sequence and comparative genomic analysis of the nitrogen-fixing bacterium Leptospirillum ferriphilum YSK.</title>
        <authorList>
            <person name="Guo X."/>
            <person name="Yin H."/>
            <person name="Liang Y."/>
            <person name="Hu Q."/>
            <person name="Ma L."/>
            <person name="Xiao Y."/>
            <person name="Zhang X."/>
            <person name="Qiu G."/>
            <person name="Liu X."/>
        </authorList>
    </citation>
    <scope>NUCLEOTIDE SEQUENCE [LARGE SCALE GENOMIC DNA]</scope>
    <source>
        <strain evidence="2">YSK</strain>
    </source>
</reference>
<accession>A0A059Y1M3</accession>
<evidence type="ECO:0000313" key="2">
    <source>
        <dbReference type="Proteomes" id="UP000027059"/>
    </source>
</evidence>
<reference evidence="1 2" key="2">
    <citation type="journal article" date="2015" name="Biomed. Res. Int.">
        <title>Effects of Arsenite Resistance on the Growth and Functional Gene Expression of Leptospirillum ferriphilum and Acidithiobacillus thiooxidans in Pure Culture and Coculture.</title>
        <authorList>
            <person name="Jiang H."/>
            <person name="Liang Y."/>
            <person name="Yin H."/>
            <person name="Xiao Y."/>
            <person name="Guo X."/>
            <person name="Xu Y."/>
            <person name="Hu Q."/>
            <person name="Liu H."/>
            <person name="Liu X."/>
        </authorList>
    </citation>
    <scope>NUCLEOTIDE SEQUENCE [LARGE SCALE GENOMIC DNA]</scope>
    <source>
        <strain evidence="1 2">YSK</strain>
    </source>
</reference>
<dbReference type="RefSeq" id="WP_038504506.1">
    <property type="nucleotide sequence ID" value="NZ_CP007243.1"/>
</dbReference>
<organism evidence="1 2">
    <name type="scientific">Leptospirillum ferriphilum YSK</name>
    <dbReference type="NCBI Taxonomy" id="1441628"/>
    <lineage>
        <taxon>Bacteria</taxon>
        <taxon>Pseudomonadati</taxon>
        <taxon>Nitrospirota</taxon>
        <taxon>Nitrospiria</taxon>
        <taxon>Nitrospirales</taxon>
        <taxon>Nitrospiraceae</taxon>
        <taxon>Leptospirillum</taxon>
    </lineage>
</organism>
<dbReference type="Proteomes" id="UP000027059">
    <property type="component" value="Chromosome"/>
</dbReference>
<protein>
    <submittedName>
        <fullName evidence="1">Uncharacterized protein</fullName>
    </submittedName>
</protein>
<dbReference type="KEGG" id="lfp:Y981_02135"/>
<keyword evidence="2" id="KW-1185">Reference proteome</keyword>
<proteinExistence type="predicted"/>
<evidence type="ECO:0000313" key="1">
    <source>
        <dbReference type="EMBL" id="AIA31466.1"/>
    </source>
</evidence>
<dbReference type="HOGENOM" id="CLU_1842651_0_0_0"/>
<dbReference type="AlphaFoldDB" id="A0A059Y1M3"/>
<sequence>MSLFYVEGTEPKRHAESEERDLRERMAAMIPSTSFKDKLDAKTAPLPVLETLEKPIATQFMEAATARGELVCEEFVDHRGQVCRRYHGDPAADIRQSFAAPGVTARVAETVGFDGRVYLKDKIPNAVRARMFARSVGAE</sequence>
<gene>
    <name evidence="1" type="ORF">Y981_02135</name>
</gene>
<dbReference type="EMBL" id="CP007243">
    <property type="protein sequence ID" value="AIA31466.1"/>
    <property type="molecule type" value="Genomic_DNA"/>
</dbReference>